<evidence type="ECO:0000313" key="1">
    <source>
        <dbReference type="EMBL" id="RAL25707.1"/>
    </source>
</evidence>
<dbReference type="EMBL" id="QJKK01000003">
    <property type="protein sequence ID" value="RAL25707.1"/>
    <property type="molecule type" value="Genomic_DNA"/>
</dbReference>
<protein>
    <submittedName>
        <fullName evidence="1">Uncharacterized protein</fullName>
    </submittedName>
</protein>
<keyword evidence="2" id="KW-1185">Reference proteome</keyword>
<gene>
    <name evidence="1" type="ORF">DL897_06425</name>
</gene>
<proteinExistence type="predicted"/>
<dbReference type="AlphaFoldDB" id="A0A364K5Z4"/>
<sequence length="69" mass="7727">MFWIVTDPIRSATITPSCKKSGSLGVDIVDPKDKELSNKDCLPQNNKVASTKVILLKVKKGMRWKKPRS</sequence>
<reference evidence="1 2" key="2">
    <citation type="submission" date="2018-06" db="EMBL/GenBank/DDBJ databases">
        <authorList>
            <person name="Zhirakovskaya E."/>
        </authorList>
    </citation>
    <scope>NUCLEOTIDE SEQUENCE [LARGE SCALE GENOMIC DNA]</scope>
    <source>
        <strain evidence="1 2">FBKL4.011</strain>
    </source>
</reference>
<accession>A0A364K5Z4</accession>
<evidence type="ECO:0000313" key="2">
    <source>
        <dbReference type="Proteomes" id="UP000251213"/>
    </source>
</evidence>
<organism evidence="1 2">
    <name type="scientific">Thermoflavimicrobium daqui</name>
    <dbReference type="NCBI Taxonomy" id="2137476"/>
    <lineage>
        <taxon>Bacteria</taxon>
        <taxon>Bacillati</taxon>
        <taxon>Bacillota</taxon>
        <taxon>Bacilli</taxon>
        <taxon>Bacillales</taxon>
        <taxon>Thermoactinomycetaceae</taxon>
        <taxon>Thermoflavimicrobium</taxon>
    </lineage>
</organism>
<reference evidence="1 2" key="1">
    <citation type="submission" date="2018-06" db="EMBL/GenBank/DDBJ databases">
        <title>Thermoflavimicrobium daqus sp. nov., a thermophilic microbe isolated from Moutai-flavour Daqu.</title>
        <authorList>
            <person name="Wang X."/>
            <person name="Zhou H."/>
        </authorList>
    </citation>
    <scope>NUCLEOTIDE SEQUENCE [LARGE SCALE GENOMIC DNA]</scope>
    <source>
        <strain evidence="1 2">FBKL4.011</strain>
    </source>
</reference>
<name>A0A364K5Z4_9BACL</name>
<dbReference type="Proteomes" id="UP000251213">
    <property type="component" value="Unassembled WGS sequence"/>
</dbReference>
<comment type="caution">
    <text evidence="1">The sequence shown here is derived from an EMBL/GenBank/DDBJ whole genome shotgun (WGS) entry which is preliminary data.</text>
</comment>